<dbReference type="GO" id="GO:0003723">
    <property type="term" value="F:RNA binding"/>
    <property type="evidence" value="ECO:0007669"/>
    <property type="project" value="TreeGrafter"/>
</dbReference>
<dbReference type="GeneTree" id="ENSGT01030000234607"/>
<reference evidence="5" key="1">
    <citation type="submission" date="2025-08" db="UniProtKB">
        <authorList>
            <consortium name="Ensembl"/>
        </authorList>
    </citation>
    <scope>IDENTIFICATION</scope>
</reference>
<dbReference type="InterPro" id="IPR013584">
    <property type="entry name" value="RAP"/>
</dbReference>
<protein>
    <recommendedName>
        <fullName evidence="4">RAP domain-containing protein</fullName>
    </recommendedName>
</protein>
<feature type="domain" description="RAP" evidence="4">
    <location>
        <begin position="614"/>
        <end position="671"/>
    </location>
</feature>
<dbReference type="OrthoDB" id="9369505at2759"/>
<dbReference type="GO" id="GO:0000963">
    <property type="term" value="P:mitochondrial RNA processing"/>
    <property type="evidence" value="ECO:0007669"/>
    <property type="project" value="TreeGrafter"/>
</dbReference>
<dbReference type="Ensembl" id="ENSLLET00000045781.1">
    <property type="protein sequence ID" value="ENSLLEP00000044016.1"/>
    <property type="gene ID" value="ENSLLEG00000027975.1"/>
</dbReference>
<dbReference type="PANTHER" id="PTHR21228:SF1">
    <property type="entry name" value="FAST KINASE DOMAIN-CONTAINING PROTEIN 2, MITOCHONDRIAL"/>
    <property type="match status" value="1"/>
</dbReference>
<dbReference type="AlphaFoldDB" id="A0A8C5WJY7"/>
<proteinExistence type="predicted"/>
<dbReference type="GO" id="GO:0005759">
    <property type="term" value="C:mitochondrial matrix"/>
    <property type="evidence" value="ECO:0007669"/>
    <property type="project" value="TreeGrafter"/>
</dbReference>
<reference evidence="5" key="2">
    <citation type="submission" date="2025-09" db="UniProtKB">
        <authorList>
            <consortium name="Ensembl"/>
        </authorList>
    </citation>
    <scope>IDENTIFICATION</scope>
</reference>
<name>A0A8C5WJY7_9ANUR</name>
<dbReference type="PANTHER" id="PTHR21228">
    <property type="entry name" value="FAST LEU-RICH DOMAIN-CONTAINING"/>
    <property type="match status" value="1"/>
</dbReference>
<dbReference type="SMART" id="SM00952">
    <property type="entry name" value="RAP"/>
    <property type="match status" value="1"/>
</dbReference>
<organism evidence="5 6">
    <name type="scientific">Leptobrachium leishanense</name>
    <name type="common">Leishan spiny toad</name>
    <dbReference type="NCBI Taxonomy" id="445787"/>
    <lineage>
        <taxon>Eukaryota</taxon>
        <taxon>Metazoa</taxon>
        <taxon>Chordata</taxon>
        <taxon>Craniata</taxon>
        <taxon>Vertebrata</taxon>
        <taxon>Euteleostomi</taxon>
        <taxon>Amphibia</taxon>
        <taxon>Batrachia</taxon>
        <taxon>Anura</taxon>
        <taxon>Pelobatoidea</taxon>
        <taxon>Megophryidae</taxon>
        <taxon>Leptobrachium</taxon>
    </lineage>
</organism>
<dbReference type="GO" id="GO:0044528">
    <property type="term" value="P:regulation of mitochondrial mRNA stability"/>
    <property type="evidence" value="ECO:0007669"/>
    <property type="project" value="InterPro"/>
</dbReference>
<sequence>MNDKVCLYALRMVRYLQTCNSSVGKQIVQTTRNSTSRSAVLGLNISVKTNFPCAYGQPATSFRFLSNVASVSQGVKDLNSAKEESTAAAPNISDNGVHKPFEDKTDANYLDLTEEVERTEKGSSSSVNLPEEFQKCCSFSDVLDLCGIDPVSLQHISRVFTTMWTIYKNIGKEGKLDYEKQFMMKHPNFKKLCYQAMLAAPVMNKTDLVYTFYSVVKLQVPQKTKLVQTLLRVCQDRLSEFEEREISVLAKALKSMESCANVDSLRAGLRLLVGLRLPDVPSPSVLQSLMMCVGPDAPLLLQKKVVRKAVELRDQFTPPNAIHMIKFLAEIKFRSLPLLNISKRIIIDEIHSVPFRDILHVLKACKQLSFTDEELLTAVGDYFLNTIHMWQTNEIKLYLQSMTGFGFRHVPFLDAFADRVIENPQTLTLKNLLPISIVYAVLNHLPEGRSQQFLEALNSCLQLHLESILPSYLLDIVFAFCMLGFFPPLPLEKLMKDDVIQELLTSENLLDGTIAQKLHSVKLCLQLELKSTTFPGIAESIQPVAVSASRRTCVPEVETALEIVAEDPTHLKQAITLCSQFFIDYSLNIDTEQNMVVPLTYTPLPDNDKQTKRVAVLCLYESHFAVGSLHLLGLHAMKIRLLKAVDYHVVVVPVHKFKTLDIEERVLFLRNRIFSNGSPVTVEQE</sequence>
<dbReference type="InterPro" id="IPR050870">
    <property type="entry name" value="FAST_kinase"/>
</dbReference>
<accession>A0A8C5WJY7</accession>
<dbReference type="Pfam" id="PF08373">
    <property type="entry name" value="RAP"/>
    <property type="match status" value="1"/>
</dbReference>
<keyword evidence="2" id="KW-0496">Mitochondrion</keyword>
<feature type="region of interest" description="Disordered" evidence="3">
    <location>
        <begin position="80"/>
        <end position="103"/>
    </location>
</feature>
<dbReference type="Proteomes" id="UP000694569">
    <property type="component" value="Unplaced"/>
</dbReference>
<comment type="subcellular location">
    <subcellularLocation>
        <location evidence="1">Mitochondrion</location>
    </subcellularLocation>
</comment>
<dbReference type="Pfam" id="PF06743">
    <property type="entry name" value="FAST_1"/>
    <property type="match status" value="1"/>
</dbReference>
<evidence type="ECO:0000256" key="2">
    <source>
        <dbReference type="ARBA" id="ARBA00023128"/>
    </source>
</evidence>
<evidence type="ECO:0000313" key="6">
    <source>
        <dbReference type="Proteomes" id="UP000694569"/>
    </source>
</evidence>
<evidence type="ECO:0000256" key="1">
    <source>
        <dbReference type="ARBA" id="ARBA00004173"/>
    </source>
</evidence>
<dbReference type="PROSITE" id="PS51286">
    <property type="entry name" value="RAP"/>
    <property type="match status" value="1"/>
</dbReference>
<keyword evidence="6" id="KW-1185">Reference proteome</keyword>
<evidence type="ECO:0000313" key="5">
    <source>
        <dbReference type="Ensembl" id="ENSLLEP00000044016.1"/>
    </source>
</evidence>
<evidence type="ECO:0000259" key="4">
    <source>
        <dbReference type="PROSITE" id="PS51286"/>
    </source>
</evidence>
<evidence type="ECO:0000256" key="3">
    <source>
        <dbReference type="SAM" id="MobiDB-lite"/>
    </source>
</evidence>
<dbReference type="InterPro" id="IPR010622">
    <property type="entry name" value="FAST_Leu-rich"/>
</dbReference>
<dbReference type="GO" id="GO:0035770">
    <property type="term" value="C:ribonucleoprotein granule"/>
    <property type="evidence" value="ECO:0007669"/>
    <property type="project" value="TreeGrafter"/>
</dbReference>